<evidence type="ECO:0000313" key="1">
    <source>
        <dbReference type="EMBL" id="CAE0106098.1"/>
    </source>
</evidence>
<dbReference type="EMBL" id="HBHX01012138">
    <property type="protein sequence ID" value="CAE0106098.1"/>
    <property type="molecule type" value="Transcribed_RNA"/>
</dbReference>
<reference evidence="1" key="1">
    <citation type="submission" date="2021-01" db="EMBL/GenBank/DDBJ databases">
        <authorList>
            <person name="Corre E."/>
            <person name="Pelletier E."/>
            <person name="Niang G."/>
            <person name="Scheremetjew M."/>
            <person name="Finn R."/>
            <person name="Kale V."/>
            <person name="Holt S."/>
            <person name="Cochrane G."/>
            <person name="Meng A."/>
            <person name="Brown T."/>
            <person name="Cohen L."/>
        </authorList>
    </citation>
    <scope>NUCLEOTIDE SEQUENCE</scope>
    <source>
        <strain evidence="1">CCMP281</strain>
    </source>
</reference>
<gene>
    <name evidence="1" type="ORF">HERI1096_LOCUS6756</name>
</gene>
<protein>
    <submittedName>
        <fullName evidence="1">Uncharacterized protein</fullName>
    </submittedName>
</protein>
<name>A0A7S3AIQ8_9EUKA</name>
<accession>A0A7S3AIQ8</accession>
<dbReference type="AlphaFoldDB" id="A0A7S3AIQ8"/>
<proteinExistence type="predicted"/>
<sequence>MDIDTCLLRYLLAPRLRLNTLAERALGEKLPLSGLALGGFTATHVRLGDSVFQNAEWTKHGWRHSADSRNNPFARHVEGSLRCLMRSSEIGRDCMPCVLVSDSELVERCAVEALDSPIIPSGVPVHILASESGLASTEANIDKIFTDWWLLARALVSVDWGVGSAFSRTATAFKLASSSSAVVVTPNASRAGGLAPCNAHRLNLAKSAARASPPRL</sequence>
<organism evidence="1">
    <name type="scientific">Haptolina ericina</name>
    <dbReference type="NCBI Taxonomy" id="156174"/>
    <lineage>
        <taxon>Eukaryota</taxon>
        <taxon>Haptista</taxon>
        <taxon>Haptophyta</taxon>
        <taxon>Prymnesiophyceae</taxon>
        <taxon>Prymnesiales</taxon>
        <taxon>Prymnesiaceae</taxon>
        <taxon>Haptolina</taxon>
    </lineage>
</organism>